<dbReference type="Proteomes" id="UP001478862">
    <property type="component" value="Unassembled WGS sequence"/>
</dbReference>
<comment type="similarity">
    <text evidence="1">Belongs to the ATP-dependent AMP-binding enzyme family.</text>
</comment>
<evidence type="ECO:0000256" key="2">
    <source>
        <dbReference type="ARBA" id="ARBA00022598"/>
    </source>
</evidence>
<keyword evidence="9" id="KW-1185">Reference proteome</keyword>
<dbReference type="InterPro" id="IPR051087">
    <property type="entry name" value="Mitochondrial_ACSM"/>
</dbReference>
<dbReference type="InterPro" id="IPR025110">
    <property type="entry name" value="AMP-bd_C"/>
</dbReference>
<reference evidence="8 9" key="1">
    <citation type="submission" date="2024-06" db="EMBL/GenBank/DDBJ databases">
        <title>Lysinibacillus zambalefons sp. nov., a Novel Firmicute Isolated from the Poon Bato Zambales Hyperalkaline Spring.</title>
        <authorList>
            <person name="Aja J.A."/>
            <person name="Lazaro J.E.H."/>
            <person name="Llorin L.D."/>
            <person name="Lim K.R."/>
            <person name="Teodosio J."/>
            <person name="Dalisay D.S."/>
        </authorList>
    </citation>
    <scope>NUCLEOTIDE SEQUENCE [LARGE SCALE GENOMIC DNA]</scope>
    <source>
        <strain evidence="8 9">M3</strain>
    </source>
</reference>
<protein>
    <submittedName>
        <fullName evidence="8">Fatty acid--CoA ligase family protein</fullName>
    </submittedName>
</protein>
<evidence type="ECO:0000256" key="1">
    <source>
        <dbReference type="ARBA" id="ARBA00006432"/>
    </source>
</evidence>
<keyword evidence="2 8" id="KW-0436">Ligase</keyword>
<dbReference type="PANTHER" id="PTHR43605:SF10">
    <property type="entry name" value="ACYL-COA SYNTHETASE MEDIUM CHAIN FAMILY MEMBER 3"/>
    <property type="match status" value="1"/>
</dbReference>
<evidence type="ECO:0000256" key="3">
    <source>
        <dbReference type="ARBA" id="ARBA00022741"/>
    </source>
</evidence>
<dbReference type="SUPFAM" id="SSF56801">
    <property type="entry name" value="Acetyl-CoA synthetase-like"/>
    <property type="match status" value="1"/>
</dbReference>
<dbReference type="InterPro" id="IPR045851">
    <property type="entry name" value="AMP-bd_C_sf"/>
</dbReference>
<evidence type="ECO:0000313" key="9">
    <source>
        <dbReference type="Proteomes" id="UP001478862"/>
    </source>
</evidence>
<dbReference type="PANTHER" id="PTHR43605">
    <property type="entry name" value="ACYL-COENZYME A SYNTHETASE"/>
    <property type="match status" value="1"/>
</dbReference>
<evidence type="ECO:0000256" key="5">
    <source>
        <dbReference type="SAM" id="Coils"/>
    </source>
</evidence>
<feature type="domain" description="AMP-dependent synthetase/ligase" evidence="6">
    <location>
        <begin position="109"/>
        <end position="255"/>
    </location>
</feature>
<accession>A0ABV1MWE9</accession>
<keyword evidence="4" id="KW-0067">ATP-binding</keyword>
<dbReference type="Gene3D" id="3.30.300.30">
    <property type="match status" value="1"/>
</dbReference>
<evidence type="ECO:0000259" key="7">
    <source>
        <dbReference type="Pfam" id="PF13193"/>
    </source>
</evidence>
<dbReference type="EMBL" id="JBEGDG010000018">
    <property type="protein sequence ID" value="MEQ6356841.1"/>
    <property type="molecule type" value="Genomic_DNA"/>
</dbReference>
<dbReference type="Pfam" id="PF00501">
    <property type="entry name" value="AMP-binding"/>
    <property type="match status" value="1"/>
</dbReference>
<evidence type="ECO:0000313" key="8">
    <source>
        <dbReference type="EMBL" id="MEQ6356841.1"/>
    </source>
</evidence>
<dbReference type="RefSeq" id="WP_349661242.1">
    <property type="nucleotide sequence ID" value="NZ_JBEGDG010000018.1"/>
</dbReference>
<gene>
    <name evidence="8" type="ORF">ABNX05_19615</name>
</gene>
<dbReference type="GO" id="GO:0016874">
    <property type="term" value="F:ligase activity"/>
    <property type="evidence" value="ECO:0007669"/>
    <property type="project" value="UniProtKB-KW"/>
</dbReference>
<feature type="coiled-coil region" evidence="5">
    <location>
        <begin position="61"/>
        <end position="88"/>
    </location>
</feature>
<proteinExistence type="inferred from homology"/>
<feature type="domain" description="AMP-binding enzyme C-terminal" evidence="7">
    <location>
        <begin position="329"/>
        <end position="407"/>
    </location>
</feature>
<sequence>MNKIFLVYDGKEYHYKDLLNQLNNLEQVSPYIYEKSQNPFYIFSKILHSIVFNYSIEILDGDFSENDLQKININKENLEQNIKLNYKKMINTVEELIEMVKYCSEKWDVALYTSGTTGLPKKIIHNFESLTRNVKVSEKHNSDVWGFAYNPTHMAGLQVFFQAFLNLNTIVYLFGKKHLFFKESCNKFCISHISSTPTFLNFILSVSDEETYQTVKRVTFGGEKLPNNISSKINYYFPNAKVRNIYASTEFGSILESDGEWFKIPVKFSEVIKIVDNELFINTKLMNNNEEGWFATGDLVEQFEDGSFKFSSRNTDIINVGGYNVNPLEIEDLLLQLPYIQDAVIYSKPNSLMGNILAAKIILINTIDTQQDVLKNIKKYLRDNLQNWKVPRVIEIVEDLEKNRTGKKVR</sequence>
<dbReference type="Pfam" id="PF13193">
    <property type="entry name" value="AMP-binding_C"/>
    <property type="match status" value="1"/>
</dbReference>
<dbReference type="InterPro" id="IPR042099">
    <property type="entry name" value="ANL_N_sf"/>
</dbReference>
<keyword evidence="5" id="KW-0175">Coiled coil</keyword>
<name>A0ABV1MWE9_9BACI</name>
<evidence type="ECO:0000259" key="6">
    <source>
        <dbReference type="Pfam" id="PF00501"/>
    </source>
</evidence>
<dbReference type="CDD" id="cd04433">
    <property type="entry name" value="AFD_class_I"/>
    <property type="match status" value="1"/>
</dbReference>
<dbReference type="Gene3D" id="3.40.50.12780">
    <property type="entry name" value="N-terminal domain of ligase-like"/>
    <property type="match status" value="1"/>
</dbReference>
<evidence type="ECO:0000256" key="4">
    <source>
        <dbReference type="ARBA" id="ARBA00022840"/>
    </source>
</evidence>
<organism evidence="8 9">
    <name type="scientific">Lysinibacillus zambalensis</name>
    <dbReference type="NCBI Taxonomy" id="3160866"/>
    <lineage>
        <taxon>Bacteria</taxon>
        <taxon>Bacillati</taxon>
        <taxon>Bacillota</taxon>
        <taxon>Bacilli</taxon>
        <taxon>Bacillales</taxon>
        <taxon>Bacillaceae</taxon>
        <taxon>Lysinibacillus</taxon>
    </lineage>
</organism>
<dbReference type="InterPro" id="IPR000873">
    <property type="entry name" value="AMP-dep_synth/lig_dom"/>
</dbReference>
<keyword evidence="3" id="KW-0547">Nucleotide-binding</keyword>
<comment type="caution">
    <text evidence="8">The sequence shown here is derived from an EMBL/GenBank/DDBJ whole genome shotgun (WGS) entry which is preliminary data.</text>
</comment>